<comment type="catalytic activity">
    <reaction evidence="1">
        <text>ATP + protein L-histidine = ADP + protein N-phospho-L-histidine.</text>
        <dbReference type="EC" id="2.7.13.3"/>
    </reaction>
</comment>
<keyword evidence="9 12" id="KW-1133">Transmembrane helix</keyword>
<keyword evidence="7 12" id="KW-0812">Transmembrane</keyword>
<evidence type="ECO:0000256" key="6">
    <source>
        <dbReference type="ARBA" id="ARBA00022679"/>
    </source>
</evidence>
<dbReference type="InterPro" id="IPR036890">
    <property type="entry name" value="HATPase_C_sf"/>
</dbReference>
<evidence type="ECO:0000259" key="13">
    <source>
        <dbReference type="PROSITE" id="PS50109"/>
    </source>
</evidence>
<keyword evidence="8" id="KW-0418">Kinase</keyword>
<evidence type="ECO:0000256" key="1">
    <source>
        <dbReference type="ARBA" id="ARBA00000085"/>
    </source>
</evidence>
<dbReference type="InterPro" id="IPR003594">
    <property type="entry name" value="HATPase_dom"/>
</dbReference>
<evidence type="ECO:0000256" key="9">
    <source>
        <dbReference type="ARBA" id="ARBA00022989"/>
    </source>
</evidence>
<dbReference type="InterPro" id="IPR003661">
    <property type="entry name" value="HisK_dim/P_dom"/>
</dbReference>
<reference evidence="15 16" key="1">
    <citation type="journal article" date="2015" name="Microbiome">
        <title>Genomic resolution of linkages in carbon, nitrogen, and sulfur cycling among widespread estuary sediment bacteria.</title>
        <authorList>
            <person name="Baker B.J."/>
            <person name="Lazar C.S."/>
            <person name="Teske A.P."/>
            <person name="Dick G.J."/>
        </authorList>
    </citation>
    <scope>NUCLEOTIDE SEQUENCE [LARGE SCALE GENOMIC DNA]</scope>
    <source>
        <strain evidence="15">DG_54_3</strain>
    </source>
</reference>
<gene>
    <name evidence="15" type="ORF">AMJ44_01240</name>
</gene>
<dbReference type="SMART" id="SM00388">
    <property type="entry name" value="HisKA"/>
    <property type="match status" value="1"/>
</dbReference>
<dbReference type="AlphaFoldDB" id="A0A0S7Y651"/>
<dbReference type="EC" id="2.7.13.3" evidence="3"/>
<dbReference type="InterPro" id="IPR033463">
    <property type="entry name" value="sCache_3"/>
</dbReference>
<dbReference type="InterPro" id="IPR036097">
    <property type="entry name" value="HisK_dim/P_sf"/>
</dbReference>
<evidence type="ECO:0000256" key="12">
    <source>
        <dbReference type="SAM" id="Phobius"/>
    </source>
</evidence>
<evidence type="ECO:0000256" key="3">
    <source>
        <dbReference type="ARBA" id="ARBA00012438"/>
    </source>
</evidence>
<dbReference type="PANTHER" id="PTHR43065:SF42">
    <property type="entry name" value="TWO-COMPONENT SENSOR PPRA"/>
    <property type="match status" value="1"/>
</dbReference>
<evidence type="ECO:0000256" key="10">
    <source>
        <dbReference type="ARBA" id="ARBA00023012"/>
    </source>
</evidence>
<feature type="domain" description="Histidine kinase" evidence="13">
    <location>
        <begin position="431"/>
        <end position="639"/>
    </location>
</feature>
<dbReference type="InterPro" id="IPR004358">
    <property type="entry name" value="Sig_transdc_His_kin-like_C"/>
</dbReference>
<dbReference type="Pfam" id="PF17202">
    <property type="entry name" value="sCache_3_3"/>
    <property type="match status" value="1"/>
</dbReference>
<dbReference type="PROSITE" id="PS50109">
    <property type="entry name" value="HIS_KIN"/>
    <property type="match status" value="1"/>
</dbReference>
<keyword evidence="5" id="KW-0597">Phosphoprotein</keyword>
<dbReference type="Pfam" id="PF02518">
    <property type="entry name" value="HATPase_c"/>
    <property type="match status" value="1"/>
</dbReference>
<dbReference type="SUPFAM" id="SSF55874">
    <property type="entry name" value="ATPase domain of HSP90 chaperone/DNA topoisomerase II/histidine kinase"/>
    <property type="match status" value="1"/>
</dbReference>
<dbReference type="SUPFAM" id="SSF103190">
    <property type="entry name" value="Sensory domain-like"/>
    <property type="match status" value="1"/>
</dbReference>
<dbReference type="SUPFAM" id="SSF47384">
    <property type="entry name" value="Homodimeric domain of signal transducing histidine kinase"/>
    <property type="match status" value="1"/>
</dbReference>
<name>A0A0S7Y651_UNCSA</name>
<dbReference type="Proteomes" id="UP000051861">
    <property type="component" value="Unassembled WGS sequence"/>
</dbReference>
<sequence length="639" mass="72143">MSFLFVILFGGVLTLTLGTRLEHRTIFSLAQAKVRHDLASAWMVYNEKLNRIRDIVQLSSSLESIKTALQNNEKDVLIQYFTRLRNDFNLDVLNLTDAHGQVFIRTNQPEISGDDQSKDPFVSRALQGETITATQIIPKEELMKEKSLVEKAYLKIVPTPKAAPSAEDYEEDGILLKAASPLIDEKGDVLGVLYGGILLNRNYEIVDRVKEIVFKGEKYKGREIGTATIFQNDLRISTNVKKENGERAIGTRVSREVNQAVLKEGKSWIHRAFVVNDWYIAAYEPIKNIDDQIIGILYVGMLEKPYIDLRNKVMATFTGMAIMSVILLLVILFFITSSIIQPLQQMVNATNKIANGDLSHKVNINFQDEIGQLGHSFNRMTENLKKANEKLILWGKTLEKRVEERTQELREMQDSFMRSEKLASLGKMAAGVAHEINNPLTSILLNTHLMLEKVEKNSRFRENLNLIADETSRCSEIVKGLLEFSRQNPPEKNFADVNDLINLTLSILENQVAFQNIKIIKNLDKNLPQIQIDINKMKQVFWNLMINSAEAMPEGGTLTLISRLSENSKYIEIEFKDTGLGISKENLNKLFDPFFTTKGGGTGLGLAVSYGIIEQHKGKIEVQSKKYQGSTFAISLPIS</sequence>
<dbReference type="Pfam" id="PF00672">
    <property type="entry name" value="HAMP"/>
    <property type="match status" value="1"/>
</dbReference>
<feature type="transmembrane region" description="Helical" evidence="12">
    <location>
        <begin position="313"/>
        <end position="336"/>
    </location>
</feature>
<dbReference type="Gene3D" id="3.30.450.20">
    <property type="entry name" value="PAS domain"/>
    <property type="match status" value="1"/>
</dbReference>
<dbReference type="EMBL" id="LIZX01000010">
    <property type="protein sequence ID" value="KPJ70003.1"/>
    <property type="molecule type" value="Genomic_DNA"/>
</dbReference>
<dbReference type="SMART" id="SM00304">
    <property type="entry name" value="HAMP"/>
    <property type="match status" value="1"/>
</dbReference>
<accession>A0A0S7Y651</accession>
<proteinExistence type="predicted"/>
<keyword evidence="10" id="KW-0902">Two-component regulatory system</keyword>
<dbReference type="CDD" id="cd00082">
    <property type="entry name" value="HisKA"/>
    <property type="match status" value="1"/>
</dbReference>
<dbReference type="InterPro" id="IPR029151">
    <property type="entry name" value="Sensor-like_sf"/>
</dbReference>
<dbReference type="InterPro" id="IPR005467">
    <property type="entry name" value="His_kinase_dom"/>
</dbReference>
<dbReference type="InterPro" id="IPR003660">
    <property type="entry name" value="HAMP_dom"/>
</dbReference>
<organism evidence="15 16">
    <name type="scientific">candidate division WOR-1 bacterium DG_54_3</name>
    <dbReference type="NCBI Taxonomy" id="1703775"/>
    <lineage>
        <taxon>Bacteria</taxon>
        <taxon>Bacillati</taxon>
        <taxon>Saganbacteria</taxon>
    </lineage>
</organism>
<keyword evidence="4" id="KW-1003">Cell membrane</keyword>
<evidence type="ECO:0000313" key="15">
    <source>
        <dbReference type="EMBL" id="KPJ70003.1"/>
    </source>
</evidence>
<protein>
    <recommendedName>
        <fullName evidence="3">histidine kinase</fullName>
        <ecNumber evidence="3">2.7.13.3</ecNumber>
    </recommendedName>
</protein>
<evidence type="ECO:0000256" key="8">
    <source>
        <dbReference type="ARBA" id="ARBA00022777"/>
    </source>
</evidence>
<feature type="domain" description="HAMP" evidence="14">
    <location>
        <begin position="337"/>
        <end position="389"/>
    </location>
</feature>
<dbReference type="Pfam" id="PF00512">
    <property type="entry name" value="HisKA"/>
    <property type="match status" value="1"/>
</dbReference>
<evidence type="ECO:0000256" key="2">
    <source>
        <dbReference type="ARBA" id="ARBA00004651"/>
    </source>
</evidence>
<dbReference type="SUPFAM" id="SSF158472">
    <property type="entry name" value="HAMP domain-like"/>
    <property type="match status" value="1"/>
</dbReference>
<evidence type="ECO:0000256" key="5">
    <source>
        <dbReference type="ARBA" id="ARBA00022553"/>
    </source>
</evidence>
<dbReference type="Gene3D" id="6.10.340.10">
    <property type="match status" value="1"/>
</dbReference>
<comment type="subcellular location">
    <subcellularLocation>
        <location evidence="2">Cell membrane</location>
        <topology evidence="2">Multi-pass membrane protein</topology>
    </subcellularLocation>
</comment>
<dbReference type="Gene3D" id="3.30.565.10">
    <property type="entry name" value="Histidine kinase-like ATPase, C-terminal domain"/>
    <property type="match status" value="1"/>
</dbReference>
<comment type="caution">
    <text evidence="15">The sequence shown here is derived from an EMBL/GenBank/DDBJ whole genome shotgun (WGS) entry which is preliminary data.</text>
</comment>
<dbReference type="PRINTS" id="PR00344">
    <property type="entry name" value="BCTRLSENSOR"/>
</dbReference>
<dbReference type="GO" id="GO:0005886">
    <property type="term" value="C:plasma membrane"/>
    <property type="evidence" value="ECO:0007669"/>
    <property type="project" value="UniProtKB-SubCell"/>
</dbReference>
<dbReference type="PROSITE" id="PS50885">
    <property type="entry name" value="HAMP"/>
    <property type="match status" value="1"/>
</dbReference>
<dbReference type="PANTHER" id="PTHR43065">
    <property type="entry name" value="SENSOR HISTIDINE KINASE"/>
    <property type="match status" value="1"/>
</dbReference>
<evidence type="ECO:0000256" key="4">
    <source>
        <dbReference type="ARBA" id="ARBA00022475"/>
    </source>
</evidence>
<keyword evidence="11 12" id="KW-0472">Membrane</keyword>
<evidence type="ECO:0000256" key="11">
    <source>
        <dbReference type="ARBA" id="ARBA00023136"/>
    </source>
</evidence>
<keyword evidence="6" id="KW-0808">Transferase</keyword>
<dbReference type="GO" id="GO:0000155">
    <property type="term" value="F:phosphorelay sensor kinase activity"/>
    <property type="evidence" value="ECO:0007669"/>
    <property type="project" value="InterPro"/>
</dbReference>
<dbReference type="Gene3D" id="1.10.287.130">
    <property type="match status" value="1"/>
</dbReference>
<dbReference type="CDD" id="cd06225">
    <property type="entry name" value="HAMP"/>
    <property type="match status" value="1"/>
</dbReference>
<dbReference type="SMART" id="SM00387">
    <property type="entry name" value="HATPase_c"/>
    <property type="match status" value="1"/>
</dbReference>
<evidence type="ECO:0000256" key="7">
    <source>
        <dbReference type="ARBA" id="ARBA00022692"/>
    </source>
</evidence>
<evidence type="ECO:0000259" key="14">
    <source>
        <dbReference type="PROSITE" id="PS50885"/>
    </source>
</evidence>
<evidence type="ECO:0000313" key="16">
    <source>
        <dbReference type="Proteomes" id="UP000051861"/>
    </source>
</evidence>